<dbReference type="Proteomes" id="UP001215280">
    <property type="component" value="Unassembled WGS sequence"/>
</dbReference>
<proteinExistence type="predicted"/>
<dbReference type="EMBL" id="JARJLG010000002">
    <property type="protein sequence ID" value="KAJ7783513.1"/>
    <property type="molecule type" value="Genomic_DNA"/>
</dbReference>
<keyword evidence="3" id="KW-1185">Reference proteome</keyword>
<sequence length="111" mass="12435">MKHNVGGSKAMASWPGFGLRDRQARPKAKAGQNFGLALALSLQYGHTPIETQDIPAGYYPTTLHSKRILRCRILGCTRPMGTLDIHVATSRCEWIPQRQVWKNFTCGLQQK</sequence>
<protein>
    <submittedName>
        <fullName evidence="2">Uncharacterized protein</fullName>
    </submittedName>
</protein>
<reference evidence="2" key="1">
    <citation type="submission" date="2023-03" db="EMBL/GenBank/DDBJ databases">
        <title>Massive genome expansion in bonnet fungi (Mycena s.s.) driven by repeated elements and novel gene families across ecological guilds.</title>
        <authorList>
            <consortium name="Lawrence Berkeley National Laboratory"/>
            <person name="Harder C.B."/>
            <person name="Miyauchi S."/>
            <person name="Viragh M."/>
            <person name="Kuo A."/>
            <person name="Thoen E."/>
            <person name="Andreopoulos B."/>
            <person name="Lu D."/>
            <person name="Skrede I."/>
            <person name="Drula E."/>
            <person name="Henrissat B."/>
            <person name="Morin E."/>
            <person name="Kohler A."/>
            <person name="Barry K."/>
            <person name="LaButti K."/>
            <person name="Morin E."/>
            <person name="Salamov A."/>
            <person name="Lipzen A."/>
            <person name="Mereny Z."/>
            <person name="Hegedus B."/>
            <person name="Baldrian P."/>
            <person name="Stursova M."/>
            <person name="Weitz H."/>
            <person name="Taylor A."/>
            <person name="Grigoriev I.V."/>
            <person name="Nagy L.G."/>
            <person name="Martin F."/>
            <person name="Kauserud H."/>
        </authorList>
    </citation>
    <scope>NUCLEOTIDE SEQUENCE</scope>
    <source>
        <strain evidence="2">CBHHK188m</strain>
    </source>
</reference>
<evidence type="ECO:0000256" key="1">
    <source>
        <dbReference type="SAM" id="MobiDB-lite"/>
    </source>
</evidence>
<comment type="caution">
    <text evidence="2">The sequence shown here is derived from an EMBL/GenBank/DDBJ whole genome shotgun (WGS) entry which is preliminary data.</text>
</comment>
<dbReference type="AlphaFoldDB" id="A0AAD7P1A8"/>
<organism evidence="2 3">
    <name type="scientific">Mycena maculata</name>
    <dbReference type="NCBI Taxonomy" id="230809"/>
    <lineage>
        <taxon>Eukaryota</taxon>
        <taxon>Fungi</taxon>
        <taxon>Dikarya</taxon>
        <taxon>Basidiomycota</taxon>
        <taxon>Agaricomycotina</taxon>
        <taxon>Agaricomycetes</taxon>
        <taxon>Agaricomycetidae</taxon>
        <taxon>Agaricales</taxon>
        <taxon>Marasmiineae</taxon>
        <taxon>Mycenaceae</taxon>
        <taxon>Mycena</taxon>
    </lineage>
</organism>
<accession>A0AAD7P1A8</accession>
<evidence type="ECO:0000313" key="3">
    <source>
        <dbReference type="Proteomes" id="UP001215280"/>
    </source>
</evidence>
<feature type="region of interest" description="Disordered" evidence="1">
    <location>
        <begin position="1"/>
        <end position="26"/>
    </location>
</feature>
<evidence type="ECO:0000313" key="2">
    <source>
        <dbReference type="EMBL" id="KAJ7783513.1"/>
    </source>
</evidence>
<gene>
    <name evidence="2" type="ORF">DFH07DRAFT_764027</name>
</gene>
<name>A0AAD7P1A8_9AGAR</name>